<evidence type="ECO:0000313" key="1">
    <source>
        <dbReference type="EMBL" id="KKM95157.1"/>
    </source>
</evidence>
<reference evidence="1" key="1">
    <citation type="journal article" date="2015" name="Nature">
        <title>Complex archaea that bridge the gap between prokaryotes and eukaryotes.</title>
        <authorList>
            <person name="Spang A."/>
            <person name="Saw J.H."/>
            <person name="Jorgensen S.L."/>
            <person name="Zaremba-Niedzwiedzka K."/>
            <person name="Martijn J."/>
            <person name="Lind A.E."/>
            <person name="van Eijk R."/>
            <person name="Schleper C."/>
            <person name="Guy L."/>
            <person name="Ettema T.J."/>
        </authorList>
    </citation>
    <scope>NUCLEOTIDE SEQUENCE</scope>
</reference>
<protein>
    <submittedName>
        <fullName evidence="1">Uncharacterized protein</fullName>
    </submittedName>
</protein>
<sequence length="69" mass="7808">MNEIKVYCPRCGEVTIEKEMNPSGCGDPECCGINWKEMWCVSCEDTITLCKDEMPKYNIVTGNKLKVAK</sequence>
<dbReference type="AlphaFoldDB" id="A0A0F9PPP1"/>
<organism evidence="1">
    <name type="scientific">marine sediment metagenome</name>
    <dbReference type="NCBI Taxonomy" id="412755"/>
    <lineage>
        <taxon>unclassified sequences</taxon>
        <taxon>metagenomes</taxon>
        <taxon>ecological metagenomes</taxon>
    </lineage>
</organism>
<proteinExistence type="predicted"/>
<accession>A0A0F9PPP1</accession>
<name>A0A0F9PPP1_9ZZZZ</name>
<gene>
    <name evidence="1" type="ORF">LCGC14_1190980</name>
</gene>
<comment type="caution">
    <text evidence="1">The sequence shown here is derived from an EMBL/GenBank/DDBJ whole genome shotgun (WGS) entry which is preliminary data.</text>
</comment>
<dbReference type="EMBL" id="LAZR01006046">
    <property type="protein sequence ID" value="KKM95157.1"/>
    <property type="molecule type" value="Genomic_DNA"/>
</dbReference>